<dbReference type="PANTHER" id="PTHR45527">
    <property type="entry name" value="NONRIBOSOMAL PEPTIDE SYNTHETASE"/>
    <property type="match status" value="1"/>
</dbReference>
<dbReference type="Gene3D" id="1.10.1200.10">
    <property type="entry name" value="ACP-like"/>
    <property type="match status" value="2"/>
</dbReference>
<dbReference type="InterPro" id="IPR036736">
    <property type="entry name" value="ACP-like_sf"/>
</dbReference>
<name>A0ABZ2A5H7_STRNV</name>
<dbReference type="Pfam" id="PF00668">
    <property type="entry name" value="Condensation"/>
    <property type="match status" value="1"/>
</dbReference>
<dbReference type="SUPFAM" id="SSF52777">
    <property type="entry name" value="CoA-dependent acyltransferases"/>
    <property type="match status" value="2"/>
</dbReference>
<dbReference type="InterPro" id="IPR006162">
    <property type="entry name" value="Ppantetheine_attach_site"/>
</dbReference>
<feature type="domain" description="Carrier" evidence="4">
    <location>
        <begin position="611"/>
        <end position="686"/>
    </location>
</feature>
<dbReference type="SUPFAM" id="SSF47336">
    <property type="entry name" value="ACP-like"/>
    <property type="match status" value="2"/>
</dbReference>
<dbReference type="Gene3D" id="3.30.559.30">
    <property type="entry name" value="Nonribosomal peptide synthetase, condensation domain"/>
    <property type="match status" value="1"/>
</dbReference>
<evidence type="ECO:0000256" key="1">
    <source>
        <dbReference type="ARBA" id="ARBA00001957"/>
    </source>
</evidence>
<keyword evidence="2" id="KW-0596">Phosphopantetheine</keyword>
<dbReference type="SMART" id="SM00823">
    <property type="entry name" value="PKS_PP"/>
    <property type="match status" value="2"/>
</dbReference>
<dbReference type="Pfam" id="PF00550">
    <property type="entry name" value="PP-binding"/>
    <property type="match status" value="2"/>
</dbReference>
<dbReference type="PROSITE" id="PS00012">
    <property type="entry name" value="PHOSPHOPANTETHEINE"/>
    <property type="match status" value="2"/>
</dbReference>
<dbReference type="InterPro" id="IPR040097">
    <property type="entry name" value="FAAL/FAAC"/>
</dbReference>
<keyword evidence="3" id="KW-0597">Phosphoprotein</keyword>
<dbReference type="RefSeq" id="WP_329076258.1">
    <property type="nucleotide sequence ID" value="NZ_CP109495.1"/>
</dbReference>
<organism evidence="5 6">
    <name type="scientific">Streptomyces niveus</name>
    <name type="common">Streptomyces spheroides</name>
    <dbReference type="NCBI Taxonomy" id="193462"/>
    <lineage>
        <taxon>Bacteria</taxon>
        <taxon>Bacillati</taxon>
        <taxon>Actinomycetota</taxon>
        <taxon>Actinomycetes</taxon>
        <taxon>Kitasatosporales</taxon>
        <taxon>Streptomycetaceae</taxon>
        <taxon>Streptomyces</taxon>
    </lineage>
</organism>
<dbReference type="EMBL" id="CP109495">
    <property type="protein sequence ID" value="WUX52608.1"/>
    <property type="molecule type" value="Genomic_DNA"/>
</dbReference>
<dbReference type="SUPFAM" id="SSF56801">
    <property type="entry name" value="Acetyl-CoA synthetase-like"/>
    <property type="match status" value="2"/>
</dbReference>
<feature type="domain" description="Carrier" evidence="4">
    <location>
        <begin position="1696"/>
        <end position="1771"/>
    </location>
</feature>
<gene>
    <name evidence="5" type="ORF">OG442_14295</name>
</gene>
<dbReference type="Gene3D" id="3.30.559.10">
    <property type="entry name" value="Chloramphenicol acetyltransferase-like domain"/>
    <property type="match status" value="1"/>
</dbReference>
<dbReference type="InterPro" id="IPR023213">
    <property type="entry name" value="CAT-like_dom_sf"/>
</dbReference>
<dbReference type="InterPro" id="IPR000873">
    <property type="entry name" value="AMP-dep_synth/lig_dom"/>
</dbReference>
<dbReference type="Gene3D" id="3.40.50.980">
    <property type="match status" value="2"/>
</dbReference>
<dbReference type="CDD" id="cd19531">
    <property type="entry name" value="LCL_NRPS-like"/>
    <property type="match status" value="1"/>
</dbReference>
<dbReference type="InterPro" id="IPR009081">
    <property type="entry name" value="PP-bd_ACP"/>
</dbReference>
<sequence>MFIDLPSAVRENAAVRGTKRALTFLPGALSTTRTDLTFAEVDVRARAVAGLLRRRVRPGDRALLIMPTAAEFVPAFLGCLAAGVVVVPLPMPVDESSVRRVLNVARDCEPALVLSLSPLTQHLAQVPELAALRDGIPWIDVDLIDEAAGDDAPEHPLSPDSLAFLQYTSGSTKAPRGVMVTHGALMDNETAIRRSFRVTSDDTVVSWLPLHHDMGLIGALLQPLCTGARSVILDPLTFLRRPAVWLETISEERAGISGGPNFAYELCLRKVTDEERARLDLSCWKLAFNGAAPVAPRTLRAFSETFGEVGFRPTTHTPCYGLAEVTLLVASTDAVEECASRTYEVPALEQGHATVVEDTGGDGGGGRELIAYGLLDHAAVRIVDPGTRAPLPDGRIGEIWVAGESTGAGYWGDAEASDATFRAELAEAADGTGVAGEAEQDRRTYVRTGDLGFLHEGSLQVTGRMKDLVIYRGRNLHPEDLEIDVAAADPAFRPGCGAVFSLPADAAGDEAVVVVQEVRAGTPEEDHPALAGRIRQVLSREYGVMARTVALLPHGAIAKTSSGKVQRHLARQRFLAKELPMLWSRTSTATDSRAVRDGLPGGRAALEAPEAERPALLTRALCERLEQLTGTPAEPGTVPTSLGMDSLMATRVLQELEDLLGVRLRQTLVLRAESVADLAEAALRDAARAADALDADAPDADVASVSGSGGYELTHAQRALWFLQRSDPSSYAYNVTRAFLLTGDLDTDRLTAALRAVVRRNPALRLTLRSAGGVPEATVARDRALRVESVDARGHGDQWVQDRADELATRPFDLERDELVRALVLHRDEDTVLVLSLHHVVCDLTSLTVVLDQLKEAYDDRADWSEAEPGPLSPAALEQAALQSRGDELLAFWKERLAGELPVLELPGSTRRRGPEGATVSFEGSPELLAALRRLSRDRGTTLHNLLLASFQVLLHRITGQSDLVVGVPVNSRTRTDLVDQVGYLVNVLPVRSAFTTGTPLAEFATATHHGMLDALDHQDMPFALLTRHLNPDRAGGAPPVFQAMFSHYTTTQPGDRGAVGVVLGDPDAVLALDGATARAHPVPERTTQSDVGLNVAEFTDSLLFGLSYDTALLPRAQAVRLLSAYQALLTAAVAAPDVDVALLPLVDEEGAKDLLALSAGPVIPREEHYVATIERQVARTPDAEAVDDGTERLTYAELDARANRVAGRLRAAGAGPETNVVLCAERSASFLAALLGIHKTGACYVPIGTREAPRRIADMLRTLRAVAVVTDARGQALMEGVPEAGGGTEPLPVLDLDVMCAGSGEPDPSAPSAAVSPVSAAYIIHTSGSTGVPKAATVTAAGLTNHLWQMIEHFSVRASDVVGQTAPATFDISLWQFLAPLMVGGRLRVLDDRQALSPARLREVVVESRTTLMEVVPAVVAALLEAGIGDSPHALRAMISGGEALSWETADRWLAACQDVELYNAYGPTECADDVSIYRVTAASDRSRPVLIGAPLANMTGYILDDGMQLVPQGMAGALWVGGTGVGRGYLGNPSGTAESFVPDPYGPPGARLYRTGDLARYTADGDLEYLGRVDRQVKMRGLRIEPGEVEAALRGVDGVREAVVKVHETARGMSLVGHLVLSGAGRTGPLTPAEHDAFRRELAGRLPRHMIPTVLLRIDAIPRFGNGKINYGALEYRPVESAARPGEAEPAAPEASDRITVAVRAIWTELLGGEQPALQDNFFLLGGHSLLALRMIDRVGQEMSVELEIDSVFDRPTLGEFVEAVRGAKARTRSVTPLRRISREPVRKRGNA</sequence>
<protein>
    <submittedName>
        <fullName evidence="5">Amino acid adenylation domain-containing protein</fullName>
    </submittedName>
</protein>
<accession>A0ABZ2A5H7</accession>
<dbReference type="Pfam" id="PF00501">
    <property type="entry name" value="AMP-binding"/>
    <property type="match status" value="2"/>
</dbReference>
<dbReference type="NCBIfam" id="TIGR01733">
    <property type="entry name" value="AA-adenyl-dom"/>
    <property type="match status" value="1"/>
</dbReference>
<dbReference type="InterPro" id="IPR042099">
    <property type="entry name" value="ANL_N_sf"/>
</dbReference>
<dbReference type="InterPro" id="IPR045851">
    <property type="entry name" value="AMP-bd_C_sf"/>
</dbReference>
<dbReference type="PROSITE" id="PS00455">
    <property type="entry name" value="AMP_BINDING"/>
    <property type="match status" value="1"/>
</dbReference>
<dbReference type="InterPro" id="IPR020845">
    <property type="entry name" value="AMP-binding_CS"/>
</dbReference>
<evidence type="ECO:0000256" key="3">
    <source>
        <dbReference type="ARBA" id="ARBA00022553"/>
    </source>
</evidence>
<dbReference type="Gene3D" id="2.30.38.10">
    <property type="entry name" value="Luciferase, Domain 3"/>
    <property type="match status" value="1"/>
</dbReference>
<dbReference type="Gene3D" id="3.30.300.30">
    <property type="match status" value="2"/>
</dbReference>
<comment type="cofactor">
    <cofactor evidence="1">
        <name>pantetheine 4'-phosphate</name>
        <dbReference type="ChEBI" id="CHEBI:47942"/>
    </cofactor>
</comment>
<dbReference type="PROSITE" id="PS50075">
    <property type="entry name" value="CARRIER"/>
    <property type="match status" value="2"/>
</dbReference>
<dbReference type="InterPro" id="IPR001242">
    <property type="entry name" value="Condensation_dom"/>
</dbReference>
<dbReference type="InterPro" id="IPR010071">
    <property type="entry name" value="AA_adenyl_dom"/>
</dbReference>
<evidence type="ECO:0000259" key="4">
    <source>
        <dbReference type="PROSITE" id="PS50075"/>
    </source>
</evidence>
<dbReference type="PANTHER" id="PTHR45527:SF1">
    <property type="entry name" value="FATTY ACID SYNTHASE"/>
    <property type="match status" value="1"/>
</dbReference>
<dbReference type="CDD" id="cd05931">
    <property type="entry name" value="FAAL"/>
    <property type="match status" value="1"/>
</dbReference>
<evidence type="ECO:0000313" key="6">
    <source>
        <dbReference type="Proteomes" id="UP001432209"/>
    </source>
</evidence>
<evidence type="ECO:0000313" key="5">
    <source>
        <dbReference type="EMBL" id="WUX52608.1"/>
    </source>
</evidence>
<dbReference type="Gene3D" id="3.40.50.12780">
    <property type="entry name" value="N-terminal domain of ligase-like"/>
    <property type="match status" value="1"/>
</dbReference>
<dbReference type="CDD" id="cd05930">
    <property type="entry name" value="A_NRPS"/>
    <property type="match status" value="1"/>
</dbReference>
<reference evidence="5" key="1">
    <citation type="submission" date="2022-10" db="EMBL/GenBank/DDBJ databases">
        <title>The complete genomes of actinobacterial strains from the NBC collection.</title>
        <authorList>
            <person name="Joergensen T.S."/>
            <person name="Alvarez Arevalo M."/>
            <person name="Sterndorff E.B."/>
            <person name="Faurdal D."/>
            <person name="Vuksanovic O."/>
            <person name="Mourched A.-S."/>
            <person name="Charusanti P."/>
            <person name="Shaw S."/>
            <person name="Blin K."/>
            <person name="Weber T."/>
        </authorList>
    </citation>
    <scope>NUCLEOTIDE SEQUENCE</scope>
    <source>
        <strain evidence="5">NBC_01432</strain>
    </source>
</reference>
<dbReference type="Proteomes" id="UP001432209">
    <property type="component" value="Chromosome"/>
</dbReference>
<evidence type="ECO:0000256" key="2">
    <source>
        <dbReference type="ARBA" id="ARBA00022450"/>
    </source>
</evidence>
<keyword evidence="6" id="KW-1185">Reference proteome</keyword>
<dbReference type="InterPro" id="IPR020806">
    <property type="entry name" value="PKS_PP-bd"/>
</dbReference>
<proteinExistence type="predicted"/>